<proteinExistence type="predicted"/>
<feature type="compositionally biased region" description="Polar residues" evidence="2">
    <location>
        <begin position="576"/>
        <end position="586"/>
    </location>
</feature>
<feature type="compositionally biased region" description="Basic residues" evidence="2">
    <location>
        <begin position="1070"/>
        <end position="1081"/>
    </location>
</feature>
<sequence length="1081" mass="113196">MVSTPMKSARGQGPHLERLSEHLKQLQNELSSEKAARQSTVKAQWAEAVTHENKKLHQLTDMQKAIIHDLQGGVSVASPVVSQAQDLSEKALAAKGALEQNMADLKIQNSSLRRDIAAKEAQLAVVQAEFQAWRRVQGQPALDGKSSQADGQQESAQVWAEVKKGEQRVQILSAIAQASETHVKILQEELCKAHAETAASRDEVCERQRTIREQTEAVAAAAGALAKIRALEASAKDDNLLVAELRKRLQDSDAESASSRATWQKQLEEAQAAVAKASRERDAGVQTQSCMPASSPPAVVPPVQTAHTKSPVPRIWQSAQAPLTEAPVRRSTFFLADPKQASLTSEHEATLISHRSFAACSGSLNATAVVTTTFIAPSPAAEAKGSPHNSTELAEASPNSTATPAQDCRSRDSGGSSNSHKTAGSSSSSRGEKRDVRGISLSQQKPAATDARALRQSQYTPIKLQDMTQLGRQPHSTTGPTPGSASARSDRAKQERWTPLSERRSSSSPAPTPDAAQPPRPGPLFPPSPLHVEDSSQAPVPARSPLSEMQLPPAGSQSKLTPKHTGKSSPIGIALLQSQSSGQTPTAEDCMSPVLCFAATPGSAGGQLRRGPKHAGRGAGRKTPTPNSAGAKHAAKESHGHNAPQAGKHGVPDVEASLCNLHGSPLSPSDLGTADRARKLPAMSSLACQSAAGRETQNMDEALQSTAASPFQAAAGVPLPGSDPSAAQNPGGGAGHRGRRVSLPGLDPLPEDSSPLASPALMEGASSPRVRGARPRVPSLNLSGSLRISVEATTPPCSFPFRGKAAEAPSDRRFSACSARSLSSDVEDERFNVQATYQQAAPPDSAHAARIGTSKLAQPRRHGTGDEDGWGPLYNGGRGEAEESDAEGSVDYMPTARSTEQAVYELGSHGGAKGSSILEETSTFLAARTPELPRPAPNRDALDARDTKQQDATVPSPSPAKAQAVEKQATPRNPSKRGLSVFQRMSPLLNKKGAAAAKNEVTPRQAALPSAETTPVKGLARLSPARWKWGGCAARAPASDTCSPLRDGAAAATFSATGQDGGKGASPQKGSRRKLSTAKDP</sequence>
<feature type="region of interest" description="Disordered" evidence="2">
    <location>
        <begin position="379"/>
        <end position="777"/>
    </location>
</feature>
<name>I0YQE8_COCSC</name>
<evidence type="ECO:0000256" key="1">
    <source>
        <dbReference type="SAM" id="Coils"/>
    </source>
</evidence>
<dbReference type="AlphaFoldDB" id="I0YQE8"/>
<feature type="coiled-coil region" evidence="1">
    <location>
        <begin position="16"/>
        <end position="43"/>
    </location>
</feature>
<dbReference type="EMBL" id="AGSI01000015">
    <property type="protein sequence ID" value="EIE20617.1"/>
    <property type="molecule type" value="Genomic_DNA"/>
</dbReference>
<feature type="compositionally biased region" description="Basic and acidic residues" evidence="2">
    <location>
        <begin position="940"/>
        <end position="949"/>
    </location>
</feature>
<keyword evidence="1" id="KW-0175">Coiled coil</keyword>
<feature type="region of interest" description="Disordered" evidence="2">
    <location>
        <begin position="273"/>
        <end position="300"/>
    </location>
</feature>
<feature type="region of interest" description="Disordered" evidence="2">
    <location>
        <begin position="792"/>
        <end position="812"/>
    </location>
</feature>
<protein>
    <submittedName>
        <fullName evidence="3">Uncharacterized protein</fullName>
    </submittedName>
</protein>
<dbReference type="OrthoDB" id="10520599at2759"/>
<feature type="compositionally biased region" description="Polar residues" evidence="2">
    <location>
        <begin position="413"/>
        <end position="429"/>
    </location>
</feature>
<feature type="compositionally biased region" description="Basic and acidic residues" evidence="2">
    <location>
        <begin position="488"/>
        <end position="505"/>
    </location>
</feature>
<dbReference type="RefSeq" id="XP_005645161.1">
    <property type="nucleotide sequence ID" value="XM_005645104.1"/>
</dbReference>
<evidence type="ECO:0000256" key="2">
    <source>
        <dbReference type="SAM" id="MobiDB-lite"/>
    </source>
</evidence>
<feature type="compositionally biased region" description="Basic residues" evidence="2">
    <location>
        <begin position="610"/>
        <end position="620"/>
    </location>
</feature>
<accession>I0YQE8</accession>
<feature type="region of interest" description="Disordered" evidence="2">
    <location>
        <begin position="906"/>
        <end position="1016"/>
    </location>
</feature>
<gene>
    <name evidence="3" type="ORF">COCSUDRAFT_57759</name>
</gene>
<feature type="region of interest" description="Disordered" evidence="2">
    <location>
        <begin position="1053"/>
        <end position="1081"/>
    </location>
</feature>
<evidence type="ECO:0000313" key="3">
    <source>
        <dbReference type="EMBL" id="EIE20617.1"/>
    </source>
</evidence>
<reference evidence="3 4" key="1">
    <citation type="journal article" date="2012" name="Genome Biol.">
        <title>The genome of the polar eukaryotic microalga coccomyxa subellipsoidea reveals traits of cold adaptation.</title>
        <authorList>
            <person name="Blanc G."/>
            <person name="Agarkova I."/>
            <person name="Grimwood J."/>
            <person name="Kuo A."/>
            <person name="Brueggeman A."/>
            <person name="Dunigan D."/>
            <person name="Gurnon J."/>
            <person name="Ladunga I."/>
            <person name="Lindquist E."/>
            <person name="Lucas S."/>
            <person name="Pangilinan J."/>
            <person name="Proschold T."/>
            <person name="Salamov A."/>
            <person name="Schmutz J."/>
            <person name="Weeks D."/>
            <person name="Yamada T."/>
            <person name="Claverie J.M."/>
            <person name="Grigoriev I."/>
            <person name="Van Etten J."/>
            <person name="Lomsadze A."/>
            <person name="Borodovsky M."/>
        </authorList>
    </citation>
    <scope>NUCLEOTIDE SEQUENCE [LARGE SCALE GENOMIC DNA]</scope>
    <source>
        <strain evidence="3 4">C-169</strain>
    </source>
</reference>
<feature type="coiled-coil region" evidence="1">
    <location>
        <begin position="88"/>
        <end position="129"/>
    </location>
</feature>
<comment type="caution">
    <text evidence="3">The sequence shown here is derived from an EMBL/GenBank/DDBJ whole genome shotgun (WGS) entry which is preliminary data.</text>
</comment>
<organism evidence="3 4">
    <name type="scientific">Coccomyxa subellipsoidea (strain C-169)</name>
    <name type="common">Green microalga</name>
    <dbReference type="NCBI Taxonomy" id="574566"/>
    <lineage>
        <taxon>Eukaryota</taxon>
        <taxon>Viridiplantae</taxon>
        <taxon>Chlorophyta</taxon>
        <taxon>core chlorophytes</taxon>
        <taxon>Trebouxiophyceae</taxon>
        <taxon>Trebouxiophyceae incertae sedis</taxon>
        <taxon>Coccomyxaceae</taxon>
        <taxon>Coccomyxa</taxon>
        <taxon>Coccomyxa subellipsoidea</taxon>
    </lineage>
</organism>
<keyword evidence="4" id="KW-1185">Reference proteome</keyword>
<dbReference type="GeneID" id="17038593"/>
<feature type="compositionally biased region" description="Polar residues" evidence="2">
    <location>
        <begin position="455"/>
        <end position="487"/>
    </location>
</feature>
<evidence type="ECO:0000313" key="4">
    <source>
        <dbReference type="Proteomes" id="UP000007264"/>
    </source>
</evidence>
<feature type="compositionally biased region" description="Pro residues" evidence="2">
    <location>
        <begin position="510"/>
        <end position="529"/>
    </location>
</feature>
<dbReference type="Proteomes" id="UP000007264">
    <property type="component" value="Unassembled WGS sequence"/>
</dbReference>
<dbReference type="KEGG" id="csl:COCSUDRAFT_57759"/>
<feature type="compositionally biased region" description="Polar residues" evidence="2">
    <location>
        <begin position="387"/>
        <end position="404"/>
    </location>
</feature>
<feature type="region of interest" description="Disordered" evidence="2">
    <location>
        <begin position="854"/>
        <end position="890"/>
    </location>
</feature>